<evidence type="ECO:0000256" key="2">
    <source>
        <dbReference type="ARBA" id="ARBA00022531"/>
    </source>
</evidence>
<geneLocation type="chloroplast" evidence="6"/>
<dbReference type="InterPro" id="IPR008030">
    <property type="entry name" value="NmrA-like"/>
</dbReference>
<dbReference type="GO" id="GO:0009523">
    <property type="term" value="C:photosystem II"/>
    <property type="evidence" value="ECO:0007669"/>
    <property type="project" value="UniProtKB-KW"/>
</dbReference>
<accession>A0A1Z1MPK7</accession>
<evidence type="ECO:0000313" key="6">
    <source>
        <dbReference type="EMBL" id="ARW68023.1"/>
    </source>
</evidence>
<evidence type="ECO:0000259" key="5">
    <source>
        <dbReference type="Pfam" id="PF05368"/>
    </source>
</evidence>
<dbReference type="GeneID" id="33361588"/>
<dbReference type="PANTHER" id="PTHR47128">
    <property type="match status" value="1"/>
</dbReference>
<dbReference type="CDD" id="cd05243">
    <property type="entry name" value="SDR_a5"/>
    <property type="match status" value="1"/>
</dbReference>
<dbReference type="SUPFAM" id="SSF51735">
    <property type="entry name" value="NAD(P)-binding Rossmann-fold domains"/>
    <property type="match status" value="1"/>
</dbReference>
<gene>
    <name evidence="6" type="primary">ycf39</name>
</gene>
<keyword evidence="2" id="KW-0602">Photosynthesis</keyword>
<dbReference type="AlphaFoldDB" id="A0A1Z1MPK7"/>
<dbReference type="InterPro" id="IPR044256">
    <property type="entry name" value="HCF244-like"/>
</dbReference>
<sequence>MSLLVIGSTGTLGRQIVKKALNQGFHVKCLVRNFRKAAFLKEWGAELIYGDLNIPETIPIALSGITAVIDSSTSRVNDLSDINKVDLIAKYILIESSIKAKVKRYIFFSILDSKTYSHLNVRLIKLKLLVENRLKKSCLEYTIFSLPGFFQGLIPQYAMPLLDQNSIWLTNDLSYISYLNTQDIAQVSIKSLSIKQFRNKILPLVGHKSWCSLDIIKLCERISGRKVNVIKVPIYIFQILVSITNFFQWTWNISDRLAFINVTYKDKNFDKLMKEILYVLKIRYSEIEPLEVYFQEYFQKIMKKLKELNYQTLRDIENKDNLKF</sequence>
<organism evidence="6">
    <name type="scientific">Cliftonaea pectinata</name>
    <dbReference type="NCBI Taxonomy" id="2007206"/>
    <lineage>
        <taxon>Eukaryota</taxon>
        <taxon>Rhodophyta</taxon>
        <taxon>Florideophyceae</taxon>
        <taxon>Rhodymeniophycidae</taxon>
        <taxon>Ceramiales</taxon>
        <taxon>Rhodomelaceae</taxon>
        <taxon>Polyzonieae</taxon>
        <taxon>Cliftonaea</taxon>
    </lineage>
</organism>
<name>A0A1Z1MPK7_9FLOR</name>
<evidence type="ECO:0000256" key="3">
    <source>
        <dbReference type="ARBA" id="ARBA00022640"/>
    </source>
</evidence>
<dbReference type="InterPro" id="IPR036291">
    <property type="entry name" value="NAD(P)-bd_dom_sf"/>
</dbReference>
<dbReference type="GO" id="GO:0009536">
    <property type="term" value="C:plastid"/>
    <property type="evidence" value="ECO:0007669"/>
    <property type="project" value="UniProtKB-SubCell"/>
</dbReference>
<dbReference type="Gene3D" id="3.40.50.720">
    <property type="entry name" value="NAD(P)-binding Rossmann-like Domain"/>
    <property type="match status" value="1"/>
</dbReference>
<dbReference type="PANTHER" id="PTHR47128:SF2">
    <property type="entry name" value="PROTEIN HIGH CHLOROPHYLL FLUORESCENCE PHENOTYPE 244, CHLOROPLASTIC"/>
    <property type="match status" value="1"/>
</dbReference>
<comment type="subcellular location">
    <subcellularLocation>
        <location evidence="1">Plastid</location>
    </subcellularLocation>
</comment>
<dbReference type="Pfam" id="PF05368">
    <property type="entry name" value="NmrA"/>
    <property type="match status" value="1"/>
</dbReference>
<keyword evidence="3 6" id="KW-0934">Plastid</keyword>
<keyword evidence="6" id="KW-0150">Chloroplast</keyword>
<keyword evidence="4" id="KW-0604">Photosystem II</keyword>
<evidence type="ECO:0000256" key="1">
    <source>
        <dbReference type="ARBA" id="ARBA00004474"/>
    </source>
</evidence>
<protein>
    <recommendedName>
        <fullName evidence="5">NmrA-like domain-containing protein</fullName>
    </recommendedName>
</protein>
<dbReference type="EMBL" id="MF101450">
    <property type="protein sequence ID" value="ARW68023.1"/>
    <property type="molecule type" value="Genomic_DNA"/>
</dbReference>
<feature type="domain" description="NmrA-like" evidence="5">
    <location>
        <begin position="3"/>
        <end position="246"/>
    </location>
</feature>
<dbReference type="GO" id="GO:0015979">
    <property type="term" value="P:photosynthesis"/>
    <property type="evidence" value="ECO:0007669"/>
    <property type="project" value="UniProtKB-KW"/>
</dbReference>
<evidence type="ECO:0000256" key="4">
    <source>
        <dbReference type="ARBA" id="ARBA00023276"/>
    </source>
</evidence>
<proteinExistence type="predicted"/>
<reference evidence="6" key="1">
    <citation type="journal article" date="2017" name="J. Phycol.">
        <title>Analysis of chloroplast genomes and a supermatrix inform reclassification of the Rhodomelaceae (Rhodophyta).</title>
        <authorList>
            <person name="Diaz-Tapia P."/>
            <person name="Maggs C.A."/>
            <person name="West J.A."/>
            <person name="Verbruggen H."/>
        </authorList>
    </citation>
    <scope>NUCLEOTIDE SEQUENCE</scope>
    <source>
        <strain evidence="6">PD1561</strain>
    </source>
</reference>
<dbReference type="RefSeq" id="YP_009398888.1">
    <property type="nucleotide sequence ID" value="NC_035294.1"/>
</dbReference>